<gene>
    <name evidence="2" type="ORF">ORAREDHAP_LOCUS20549</name>
</gene>
<dbReference type="Proteomes" id="UP000507245">
    <property type="component" value="Unassembled WGS sequence"/>
</dbReference>
<feature type="transmembrane region" description="Helical" evidence="1">
    <location>
        <begin position="52"/>
        <end position="72"/>
    </location>
</feature>
<feature type="transmembrane region" description="Helical" evidence="1">
    <location>
        <begin position="27"/>
        <end position="46"/>
    </location>
</feature>
<proteinExistence type="predicted"/>
<keyword evidence="1" id="KW-0472">Membrane</keyword>
<sequence>MFIISKWSRHRLDVLKTTGSVVDSEEFGVGLVTAIGCGCLGTLLGWLQLGVYWIGGVGCALGVAVWVGRVYGVKVARCSGVLSVFCGGGSYLEHGIGETGVSTWEGWWPRVEGSGWRGESLVVVRVGAWEVWC</sequence>
<organism evidence="2 3">
    <name type="scientific">Prunus armeniaca</name>
    <name type="common">Apricot</name>
    <name type="synonym">Armeniaca vulgaris</name>
    <dbReference type="NCBI Taxonomy" id="36596"/>
    <lineage>
        <taxon>Eukaryota</taxon>
        <taxon>Viridiplantae</taxon>
        <taxon>Streptophyta</taxon>
        <taxon>Embryophyta</taxon>
        <taxon>Tracheophyta</taxon>
        <taxon>Spermatophyta</taxon>
        <taxon>Magnoliopsida</taxon>
        <taxon>eudicotyledons</taxon>
        <taxon>Gunneridae</taxon>
        <taxon>Pentapetalae</taxon>
        <taxon>rosids</taxon>
        <taxon>fabids</taxon>
        <taxon>Rosales</taxon>
        <taxon>Rosaceae</taxon>
        <taxon>Amygdaloideae</taxon>
        <taxon>Amygdaleae</taxon>
        <taxon>Prunus</taxon>
    </lineage>
</organism>
<dbReference type="AlphaFoldDB" id="A0A6J5WU89"/>
<reference evidence="3" key="1">
    <citation type="journal article" date="2020" name="Genome Biol.">
        <title>Gamete binning: chromosome-level and haplotype-resolved genome assembly enabled by high-throughput single-cell sequencing of gamete genomes.</title>
        <authorList>
            <person name="Campoy J.A."/>
            <person name="Sun H."/>
            <person name="Goel M."/>
            <person name="Jiao W.-B."/>
            <person name="Folz-Donahue K."/>
            <person name="Wang N."/>
            <person name="Rubio M."/>
            <person name="Liu C."/>
            <person name="Kukat C."/>
            <person name="Ruiz D."/>
            <person name="Huettel B."/>
            <person name="Schneeberger K."/>
        </authorList>
    </citation>
    <scope>NUCLEOTIDE SEQUENCE [LARGE SCALE GENOMIC DNA]</scope>
    <source>
        <strain evidence="3">cv. Rojo Pasion</strain>
    </source>
</reference>
<dbReference type="EMBL" id="CAEKKB010000003">
    <property type="protein sequence ID" value="CAB4303813.1"/>
    <property type="molecule type" value="Genomic_DNA"/>
</dbReference>
<name>A0A6J5WU89_PRUAR</name>
<evidence type="ECO:0000313" key="3">
    <source>
        <dbReference type="Proteomes" id="UP000507245"/>
    </source>
</evidence>
<keyword evidence="3" id="KW-1185">Reference proteome</keyword>
<evidence type="ECO:0008006" key="4">
    <source>
        <dbReference type="Google" id="ProtNLM"/>
    </source>
</evidence>
<keyword evidence="1" id="KW-1133">Transmembrane helix</keyword>
<evidence type="ECO:0000256" key="1">
    <source>
        <dbReference type="SAM" id="Phobius"/>
    </source>
</evidence>
<accession>A0A6J5WU89</accession>
<protein>
    <recommendedName>
        <fullName evidence="4">Transmembrane protein</fullName>
    </recommendedName>
</protein>
<evidence type="ECO:0000313" key="2">
    <source>
        <dbReference type="EMBL" id="CAB4303813.1"/>
    </source>
</evidence>
<keyword evidence="1" id="KW-0812">Transmembrane</keyword>